<evidence type="ECO:0000256" key="5">
    <source>
        <dbReference type="SAM" id="SignalP"/>
    </source>
</evidence>
<proteinExistence type="predicted"/>
<dbReference type="EMBL" id="AYCK01023425">
    <property type="status" value="NOT_ANNOTATED_CDS"/>
    <property type="molecule type" value="Genomic_DNA"/>
</dbReference>
<dbReference type="GO" id="GO:0005886">
    <property type="term" value="C:plasma membrane"/>
    <property type="evidence" value="ECO:0007669"/>
    <property type="project" value="TreeGrafter"/>
</dbReference>
<accession>A0A096M6P5</accession>
<dbReference type="InterPro" id="IPR050671">
    <property type="entry name" value="CD300_family_receptors"/>
</dbReference>
<keyword evidence="3" id="KW-0472">Membrane</keyword>
<evidence type="ECO:0000313" key="8">
    <source>
        <dbReference type="Proteomes" id="UP000028760"/>
    </source>
</evidence>
<dbReference type="Ensembl" id="ENSPFOT00000025732.1">
    <property type="protein sequence ID" value="ENSPFOP00000027086.1"/>
    <property type="gene ID" value="ENSPFOG00000023196.1"/>
</dbReference>
<evidence type="ECO:0000313" key="7">
    <source>
        <dbReference type="Ensembl" id="ENSPFOP00000027086.1"/>
    </source>
</evidence>
<evidence type="ECO:0000256" key="4">
    <source>
        <dbReference type="SAM" id="MobiDB-lite"/>
    </source>
</evidence>
<comment type="subcellular location">
    <subcellularLocation>
        <location evidence="1">Membrane</location>
    </subcellularLocation>
</comment>
<reference evidence="8" key="1">
    <citation type="submission" date="2013-10" db="EMBL/GenBank/DDBJ databases">
        <authorList>
            <person name="Schartl M."/>
            <person name="Warren W."/>
        </authorList>
    </citation>
    <scope>NUCLEOTIDE SEQUENCE [LARGE SCALE GENOMIC DNA]</scope>
    <source>
        <strain evidence="8">female</strain>
    </source>
</reference>
<dbReference type="PANTHER" id="PTHR11860:SF87">
    <property type="entry name" value="CMRF35-LIKE MOLECULE 8"/>
    <property type="match status" value="1"/>
</dbReference>
<feature type="domain" description="Immunoglobulin" evidence="6">
    <location>
        <begin position="131"/>
        <end position="233"/>
    </location>
</feature>
<evidence type="ECO:0000256" key="1">
    <source>
        <dbReference type="ARBA" id="ARBA00004370"/>
    </source>
</evidence>
<dbReference type="OMA" id="MAIYENC"/>
<dbReference type="SUPFAM" id="SSF48726">
    <property type="entry name" value="Immunoglobulin"/>
    <property type="match status" value="2"/>
</dbReference>
<reference evidence="7" key="2">
    <citation type="submission" date="2025-08" db="UniProtKB">
        <authorList>
            <consortium name="Ensembl"/>
        </authorList>
    </citation>
    <scope>IDENTIFICATION</scope>
</reference>
<dbReference type="GeneTree" id="ENSGT01030000234941"/>
<feature type="signal peptide" evidence="5">
    <location>
        <begin position="1"/>
        <end position="23"/>
    </location>
</feature>
<dbReference type="AlphaFoldDB" id="A0A096M6P5"/>
<feature type="region of interest" description="Disordered" evidence="4">
    <location>
        <begin position="233"/>
        <end position="257"/>
    </location>
</feature>
<keyword evidence="8" id="KW-1185">Reference proteome</keyword>
<keyword evidence="2" id="KW-0812">Transmembrane</keyword>
<keyword evidence="5" id="KW-0732">Signal</keyword>
<dbReference type="GO" id="GO:0004888">
    <property type="term" value="F:transmembrane signaling receptor activity"/>
    <property type="evidence" value="ECO:0007669"/>
    <property type="project" value="TreeGrafter"/>
</dbReference>
<feature type="compositionally biased region" description="Low complexity" evidence="4">
    <location>
        <begin position="236"/>
        <end position="248"/>
    </location>
</feature>
<evidence type="ECO:0000256" key="2">
    <source>
        <dbReference type="ARBA" id="ARBA00022692"/>
    </source>
</evidence>
<dbReference type="Proteomes" id="UP000028760">
    <property type="component" value="Unassembled WGS sequence"/>
</dbReference>
<protein>
    <recommendedName>
        <fullName evidence="6">Immunoglobulin domain-containing protein</fullName>
    </recommendedName>
</protein>
<sequence>VLHLLFIYIFNSGASFLSNTAAGFPIYTATEGQNVSFEFPFTLVGGGRRFLCREECKNNNIIIETKSADAQNGSFNLRYRNGNLQVTIRELKMSDSGRYRCGVAGSSLSEVYEEIFEIRVTEGLNKSLCGAKTLIQTKGGSITVKCSFALSGRGKYVCRDPCENGDVLIETEATEAQNGRYSISYREGTFPASSTVLYVNISQLIQSDSGRYWCGLKRRLMIDSRQEFIVNVTDGSTSRRQSSSSSNNNRRRRRTEVDQHPGFCLNWRSKETDCIDSDLQRSFLQDAAGIMQLIDLLLVATGLYQLCSTEYSELKPHSCKQ</sequence>
<dbReference type="InterPro" id="IPR013783">
    <property type="entry name" value="Ig-like_fold"/>
</dbReference>
<dbReference type="PANTHER" id="PTHR11860">
    <property type="entry name" value="POLYMERIC-IMMUNOGLOBULIN RECEPTOR"/>
    <property type="match status" value="1"/>
</dbReference>
<feature type="domain" description="Immunoglobulin" evidence="6">
    <location>
        <begin position="24"/>
        <end position="121"/>
    </location>
</feature>
<evidence type="ECO:0000256" key="3">
    <source>
        <dbReference type="ARBA" id="ARBA00023136"/>
    </source>
</evidence>
<name>A0A096M6P5_POEFO</name>
<evidence type="ECO:0000259" key="6">
    <source>
        <dbReference type="SMART" id="SM00409"/>
    </source>
</evidence>
<dbReference type="Gene3D" id="2.60.40.10">
    <property type="entry name" value="Immunoglobulins"/>
    <property type="match status" value="2"/>
</dbReference>
<dbReference type="InterPro" id="IPR036179">
    <property type="entry name" value="Ig-like_dom_sf"/>
</dbReference>
<reference evidence="7" key="3">
    <citation type="submission" date="2025-09" db="UniProtKB">
        <authorList>
            <consortium name="Ensembl"/>
        </authorList>
    </citation>
    <scope>IDENTIFICATION</scope>
</reference>
<dbReference type="InterPro" id="IPR003599">
    <property type="entry name" value="Ig_sub"/>
</dbReference>
<organism evidence="7 8">
    <name type="scientific">Poecilia formosa</name>
    <name type="common">Amazon molly</name>
    <name type="synonym">Limia formosa</name>
    <dbReference type="NCBI Taxonomy" id="48698"/>
    <lineage>
        <taxon>Eukaryota</taxon>
        <taxon>Metazoa</taxon>
        <taxon>Chordata</taxon>
        <taxon>Craniata</taxon>
        <taxon>Vertebrata</taxon>
        <taxon>Euteleostomi</taxon>
        <taxon>Actinopterygii</taxon>
        <taxon>Neopterygii</taxon>
        <taxon>Teleostei</taxon>
        <taxon>Neoteleostei</taxon>
        <taxon>Acanthomorphata</taxon>
        <taxon>Ovalentaria</taxon>
        <taxon>Atherinomorphae</taxon>
        <taxon>Cyprinodontiformes</taxon>
        <taxon>Poeciliidae</taxon>
        <taxon>Poeciliinae</taxon>
        <taxon>Poecilia</taxon>
    </lineage>
</organism>
<dbReference type="SMART" id="SM00409">
    <property type="entry name" value="IG"/>
    <property type="match status" value="2"/>
</dbReference>
<feature type="chain" id="PRO_5001927669" description="Immunoglobulin domain-containing protein" evidence="5">
    <location>
        <begin position="24"/>
        <end position="321"/>
    </location>
</feature>